<proteinExistence type="predicted"/>
<evidence type="ECO:0000259" key="2">
    <source>
        <dbReference type="Pfam" id="PF13472"/>
    </source>
</evidence>
<dbReference type="Gene3D" id="2.60.120.260">
    <property type="entry name" value="Galactose-binding domain-like"/>
    <property type="match status" value="1"/>
</dbReference>
<reference evidence="4" key="1">
    <citation type="submission" date="2022-04" db="EMBL/GenBank/DDBJ databases">
        <title>Mucilaginibacter sp. RS28 isolated from freshwater.</title>
        <authorList>
            <person name="Ko S.-R."/>
        </authorList>
    </citation>
    <scope>NUCLEOTIDE SEQUENCE</scope>
    <source>
        <strain evidence="4">RS28</strain>
    </source>
</reference>
<dbReference type="Gene3D" id="3.40.50.1110">
    <property type="entry name" value="SGNH hydrolase"/>
    <property type="match status" value="1"/>
</dbReference>
<dbReference type="GO" id="GO:0052689">
    <property type="term" value="F:carboxylic ester hydrolase activity"/>
    <property type="evidence" value="ECO:0007669"/>
    <property type="project" value="InterPro"/>
</dbReference>
<dbReference type="InterPro" id="IPR036514">
    <property type="entry name" value="SGNH_hydro_sf"/>
</dbReference>
<dbReference type="EMBL" id="JALJEJ010000001">
    <property type="protein sequence ID" value="MCJ8208297.1"/>
    <property type="molecule type" value="Genomic_DNA"/>
</dbReference>
<feature type="signal peptide" evidence="1">
    <location>
        <begin position="1"/>
        <end position="20"/>
    </location>
</feature>
<dbReference type="InterPro" id="IPR052762">
    <property type="entry name" value="PCW_deacetylase/CE"/>
</dbReference>
<dbReference type="Pfam" id="PF17996">
    <property type="entry name" value="CE2_N"/>
    <property type="match status" value="1"/>
</dbReference>
<keyword evidence="1" id="KW-0732">Signal</keyword>
<dbReference type="Proteomes" id="UP001139450">
    <property type="component" value="Unassembled WGS sequence"/>
</dbReference>
<feature type="domain" description="SGNH hydrolase-type esterase" evidence="2">
    <location>
        <begin position="153"/>
        <end position="317"/>
    </location>
</feature>
<evidence type="ECO:0000313" key="4">
    <source>
        <dbReference type="EMBL" id="MCJ8208297.1"/>
    </source>
</evidence>
<dbReference type="SUPFAM" id="SSF52266">
    <property type="entry name" value="SGNH hydrolase"/>
    <property type="match status" value="1"/>
</dbReference>
<comment type="caution">
    <text evidence="4">The sequence shown here is derived from an EMBL/GenBank/DDBJ whole genome shotgun (WGS) entry which is preliminary data.</text>
</comment>
<accession>A0A9X1WZ32</accession>
<organism evidence="4 5">
    <name type="scientific">Mucilaginibacter straminoryzae</name>
    <dbReference type="NCBI Taxonomy" id="2932774"/>
    <lineage>
        <taxon>Bacteria</taxon>
        <taxon>Pseudomonadati</taxon>
        <taxon>Bacteroidota</taxon>
        <taxon>Sphingobacteriia</taxon>
        <taxon>Sphingobacteriales</taxon>
        <taxon>Sphingobacteriaceae</taxon>
        <taxon>Mucilaginibacter</taxon>
    </lineage>
</organism>
<gene>
    <name evidence="4" type="ORF">MUY27_01165</name>
</gene>
<evidence type="ECO:0000259" key="3">
    <source>
        <dbReference type="Pfam" id="PF17996"/>
    </source>
</evidence>
<dbReference type="RefSeq" id="WP_245128130.1">
    <property type="nucleotide sequence ID" value="NZ_JALJEJ010000001.1"/>
</dbReference>
<dbReference type="InterPro" id="IPR037461">
    <property type="entry name" value="CtCE2-like_dom"/>
</dbReference>
<dbReference type="CDD" id="cd01831">
    <property type="entry name" value="Endoglucanase_E_like"/>
    <property type="match status" value="1"/>
</dbReference>
<dbReference type="Pfam" id="PF13472">
    <property type="entry name" value="Lipase_GDSL_2"/>
    <property type="match status" value="1"/>
</dbReference>
<evidence type="ECO:0000313" key="5">
    <source>
        <dbReference type="Proteomes" id="UP001139450"/>
    </source>
</evidence>
<feature type="chain" id="PRO_5040774449" evidence="1">
    <location>
        <begin position="21"/>
        <end position="353"/>
    </location>
</feature>
<dbReference type="AlphaFoldDB" id="A0A9X1WZ32"/>
<name>A0A9X1WZ32_9SPHI</name>
<dbReference type="PANTHER" id="PTHR37834:SF2">
    <property type="entry name" value="ESTERASE, SGNH HYDROLASE-TYPE"/>
    <property type="match status" value="1"/>
</dbReference>
<protein>
    <submittedName>
        <fullName evidence="4">GDSL-type esterase/lipase family protein</fullName>
    </submittedName>
</protein>
<keyword evidence="5" id="KW-1185">Reference proteome</keyword>
<dbReference type="InterPro" id="IPR013830">
    <property type="entry name" value="SGNH_hydro"/>
</dbReference>
<feature type="domain" description="Carbohydrate esterase 2 N-terminal" evidence="3">
    <location>
        <begin position="36"/>
        <end position="143"/>
    </location>
</feature>
<dbReference type="PANTHER" id="PTHR37834">
    <property type="entry name" value="GDSL-LIKE LIPASE/ACYLHYDROLASE DOMAIN PROTEIN (AFU_ORTHOLOGUE AFUA_2G00620)"/>
    <property type="match status" value="1"/>
</dbReference>
<sequence>MIKLLFIPLLFAALFCNANARTAVQTFSPTDNRVQYFGRADFSNPARPRLWAPGAYIVFNFQGKDCEVLLDDEELYGTTHNYLEIVVDGKASRIKTTTKHDTLKIANNLTNGKHTVIICKDTEAAIGYVALTGINCEALLPPPAAPLRKIEYIGDSITCGSASDLSTPCGTGQWYDQHNAWLSYGAVTARNLSAQYHISAVSGIGLMHSCCGMKQTMSDVYDRVNFSNDSLKWDFKKYQPDVVTVCLGQNDGIQDSVAFCKAYILFIDKLRQYYPKADIVCLNSPMGNEELNNALKKYMEAVNNYYRNHGDQHVSHYFFNKRYDHGCGTHPDTSEHRQIATELTAYLKKLKGW</sequence>
<dbReference type="InterPro" id="IPR040794">
    <property type="entry name" value="CE2_N"/>
</dbReference>
<evidence type="ECO:0000256" key="1">
    <source>
        <dbReference type="SAM" id="SignalP"/>
    </source>
</evidence>